<evidence type="ECO:0000256" key="7">
    <source>
        <dbReference type="ARBA" id="ARBA00023002"/>
    </source>
</evidence>
<dbReference type="GO" id="GO:0008615">
    <property type="term" value="P:pyridoxine biosynthetic process"/>
    <property type="evidence" value="ECO:0007669"/>
    <property type="project" value="UniProtKB-UniRule"/>
</dbReference>
<dbReference type="GO" id="GO:0010181">
    <property type="term" value="F:FMN binding"/>
    <property type="evidence" value="ECO:0007669"/>
    <property type="project" value="UniProtKB-UniRule"/>
</dbReference>
<dbReference type="AlphaFoldDB" id="A0A317EV30"/>
<dbReference type="PROSITE" id="PS01064">
    <property type="entry name" value="PYRIDOX_OXIDASE"/>
    <property type="match status" value="1"/>
</dbReference>
<dbReference type="PANTHER" id="PTHR10851">
    <property type="entry name" value="PYRIDOXINE-5-PHOSPHATE OXIDASE"/>
    <property type="match status" value="1"/>
</dbReference>
<feature type="binding site" evidence="9 11">
    <location>
        <position position="109"/>
    </location>
    <ligand>
        <name>FMN</name>
        <dbReference type="ChEBI" id="CHEBI:58210"/>
    </ligand>
</feature>
<gene>
    <name evidence="9 14" type="primary">pdxH</name>
    <name evidence="14" type="ORF">DHW03_04630</name>
</gene>
<dbReference type="SUPFAM" id="SSF50475">
    <property type="entry name" value="FMN-binding split barrel"/>
    <property type="match status" value="1"/>
</dbReference>
<accession>A0A317EV30</accession>
<feature type="binding site" evidence="9 10">
    <location>
        <position position="135"/>
    </location>
    <ligand>
        <name>substrate</name>
    </ligand>
</feature>
<feature type="binding site" evidence="9 11">
    <location>
        <begin position="80"/>
        <end position="81"/>
    </location>
    <ligand>
        <name>FMN</name>
        <dbReference type="ChEBI" id="CHEBI:58210"/>
    </ligand>
</feature>
<dbReference type="InterPro" id="IPR019576">
    <property type="entry name" value="Pyridoxamine_oxidase_dimer_C"/>
</dbReference>
<feature type="binding site" evidence="9 11">
    <location>
        <begin position="65"/>
        <end position="70"/>
    </location>
    <ligand>
        <name>FMN</name>
        <dbReference type="ChEBI" id="CHEBI:58210"/>
    </ligand>
</feature>
<dbReference type="OrthoDB" id="9780392at2"/>
<keyword evidence="7 9" id="KW-0560">Oxidoreductase</keyword>
<dbReference type="NCBIfam" id="TIGR00558">
    <property type="entry name" value="pdxH"/>
    <property type="match status" value="1"/>
</dbReference>
<comment type="caution">
    <text evidence="9">Lacks conserved residue(s) required for the propagation of feature annotation.</text>
</comment>
<dbReference type="InterPro" id="IPR019740">
    <property type="entry name" value="Pyridox_Oxase_CS"/>
</dbReference>
<keyword evidence="5 9" id="KW-0285">Flavoprotein</keyword>
<feature type="domain" description="Pyridoxine 5'-phosphate oxidase dimerisation C-terminal" evidence="13">
    <location>
        <begin position="176"/>
        <end position="216"/>
    </location>
</feature>
<evidence type="ECO:0000256" key="11">
    <source>
        <dbReference type="PIRSR" id="PIRSR000190-2"/>
    </source>
</evidence>
<dbReference type="NCBIfam" id="NF004231">
    <property type="entry name" value="PRK05679.1"/>
    <property type="match status" value="1"/>
</dbReference>
<evidence type="ECO:0000256" key="6">
    <source>
        <dbReference type="ARBA" id="ARBA00022643"/>
    </source>
</evidence>
<feature type="binding site" evidence="9 10">
    <location>
        <position position="131"/>
    </location>
    <ligand>
        <name>substrate</name>
    </ligand>
</feature>
<dbReference type="PIRSF" id="PIRSF000190">
    <property type="entry name" value="Pyd_amn-ph_oxd"/>
    <property type="match status" value="1"/>
</dbReference>
<evidence type="ECO:0000256" key="4">
    <source>
        <dbReference type="ARBA" id="ARBA00011738"/>
    </source>
</evidence>
<feature type="binding site" evidence="9 11">
    <location>
        <position position="199"/>
    </location>
    <ligand>
        <name>FMN</name>
        <dbReference type="ChEBI" id="CHEBI:58210"/>
    </ligand>
</feature>
<feature type="binding site" evidence="9 10">
    <location>
        <begin position="195"/>
        <end position="197"/>
    </location>
    <ligand>
        <name>substrate</name>
    </ligand>
</feature>
<evidence type="ECO:0000256" key="10">
    <source>
        <dbReference type="PIRSR" id="PIRSR000190-1"/>
    </source>
</evidence>
<dbReference type="FunFam" id="2.30.110.10:FF:000005">
    <property type="entry name" value="NAD(P)H-hydrate epimerase"/>
    <property type="match status" value="1"/>
</dbReference>
<feature type="binding site" evidence="9 10">
    <location>
        <position position="127"/>
    </location>
    <ligand>
        <name>substrate</name>
    </ligand>
</feature>
<keyword evidence="15" id="KW-1185">Reference proteome</keyword>
<sequence length="216" mass="25368">MQVTNEFLQNLRQDYKSATLDETDVDDNPITQFKKWFDHAVEAKIYEPNVMTLATADKSGRPDARIVLLKGVDEDGFRFFTNYLSAKGKELKRNPYACLVFFWPELERQVRIEGSVEKLDKETSEAYFLTRPKASQIGAIVSPQSQVVPDRAFLEERFEEFSKKNEDKMVAKPAHWGGYIVKPTRIEFWQGRRSRLHDRINYEWIKKEWVKTRLAP</sequence>
<dbReference type="GO" id="GO:0004733">
    <property type="term" value="F:pyridoxamine phosphate oxidase activity"/>
    <property type="evidence" value="ECO:0007669"/>
    <property type="project" value="UniProtKB-UniRule"/>
</dbReference>
<proteinExistence type="inferred from homology"/>
<feature type="binding site" evidence="9 11">
    <location>
        <position position="189"/>
    </location>
    <ligand>
        <name>FMN</name>
        <dbReference type="ChEBI" id="CHEBI:58210"/>
    </ligand>
</feature>
<comment type="pathway">
    <text evidence="2 9">Cofactor metabolism; pyridoxal 5'-phosphate salvage; pyridoxal 5'-phosphate from pyridoxine 5'-phosphate: step 1/1.</text>
</comment>
<feature type="binding site" evidence="9 11">
    <location>
        <begin position="144"/>
        <end position="145"/>
    </location>
    <ligand>
        <name>FMN</name>
        <dbReference type="ChEBI" id="CHEBI:58210"/>
    </ligand>
</feature>
<comment type="subunit">
    <text evidence="4 9">Homodimer.</text>
</comment>
<evidence type="ECO:0000256" key="2">
    <source>
        <dbReference type="ARBA" id="ARBA00005037"/>
    </source>
</evidence>
<evidence type="ECO:0000256" key="9">
    <source>
        <dbReference type="HAMAP-Rule" id="MF_01629"/>
    </source>
</evidence>
<comment type="similarity">
    <text evidence="3 9">Belongs to the pyridoxamine 5'-phosphate oxidase family.</text>
</comment>
<keyword evidence="6 9" id="KW-0288">FMN</keyword>
<comment type="cofactor">
    <cofactor evidence="9 11">
        <name>FMN</name>
        <dbReference type="ChEBI" id="CHEBI:58210"/>
    </cofactor>
    <text evidence="9 11">Binds 1 FMN per subunit.</text>
</comment>
<comment type="caution">
    <text evidence="14">The sequence shown here is derived from an EMBL/GenBank/DDBJ whole genome shotgun (WGS) entry which is preliminary data.</text>
</comment>
<dbReference type="InterPro" id="IPR011576">
    <property type="entry name" value="Pyridox_Oxase_N"/>
</dbReference>
<dbReference type="EC" id="1.4.3.5" evidence="9"/>
<feature type="domain" description="Pyridoxamine 5'-phosphate oxidase N-terminal" evidence="12">
    <location>
        <begin position="38"/>
        <end position="162"/>
    </location>
</feature>
<comment type="catalytic activity">
    <reaction evidence="9">
        <text>pyridoxine 5'-phosphate + O2 = pyridoxal 5'-phosphate + H2O2</text>
        <dbReference type="Rhea" id="RHEA:15149"/>
        <dbReference type="ChEBI" id="CHEBI:15379"/>
        <dbReference type="ChEBI" id="CHEBI:16240"/>
        <dbReference type="ChEBI" id="CHEBI:58589"/>
        <dbReference type="ChEBI" id="CHEBI:597326"/>
        <dbReference type="EC" id="1.4.3.5"/>
    </reaction>
</comment>
<evidence type="ECO:0000259" key="12">
    <source>
        <dbReference type="Pfam" id="PF01243"/>
    </source>
</evidence>
<evidence type="ECO:0000256" key="1">
    <source>
        <dbReference type="ARBA" id="ARBA00004738"/>
    </source>
</evidence>
<dbReference type="InterPro" id="IPR000659">
    <property type="entry name" value="Pyridox_Oxase"/>
</dbReference>
<keyword evidence="8 9" id="KW-0664">Pyridoxine biosynthesis</keyword>
<comment type="function">
    <text evidence="9">Catalyzes the oxidation of either pyridoxine 5'-phosphate (PNP) or pyridoxamine 5'-phosphate (PMP) into pyridoxal 5'-phosphate (PLP).</text>
</comment>
<dbReference type="UniPathway" id="UPA01068">
    <property type="reaction ID" value="UER00304"/>
</dbReference>
<evidence type="ECO:0000256" key="5">
    <source>
        <dbReference type="ARBA" id="ARBA00022630"/>
    </source>
</evidence>
<dbReference type="Pfam" id="PF10590">
    <property type="entry name" value="PNP_phzG_C"/>
    <property type="match status" value="1"/>
</dbReference>
<feature type="binding site" evidence="9 10">
    <location>
        <position position="70"/>
    </location>
    <ligand>
        <name>substrate</name>
    </ligand>
</feature>
<dbReference type="Gene3D" id="2.30.110.10">
    <property type="entry name" value="Electron Transport, Fmn-binding Protein, Chain A"/>
    <property type="match status" value="1"/>
</dbReference>
<dbReference type="Pfam" id="PF01243">
    <property type="entry name" value="PNPOx_N"/>
    <property type="match status" value="1"/>
</dbReference>
<evidence type="ECO:0000256" key="3">
    <source>
        <dbReference type="ARBA" id="ARBA00007301"/>
    </source>
</evidence>
<protein>
    <recommendedName>
        <fullName evidence="9">Pyridoxine/pyridoxamine 5'-phosphate oxidase</fullName>
        <ecNumber evidence="9">1.4.3.5</ecNumber>
    </recommendedName>
    <alternativeName>
        <fullName evidence="9">PNP/PMP oxidase</fullName>
        <shortName evidence="9">PNPOx</shortName>
    </alternativeName>
    <alternativeName>
        <fullName evidence="9">Pyridoxal 5'-phosphate synthase</fullName>
    </alternativeName>
</protein>
<evidence type="ECO:0000313" key="15">
    <source>
        <dbReference type="Proteomes" id="UP000245379"/>
    </source>
</evidence>
<feature type="binding site" evidence="9 11">
    <location>
        <position position="87"/>
    </location>
    <ligand>
        <name>FMN</name>
        <dbReference type="ChEBI" id="CHEBI:58210"/>
    </ligand>
</feature>
<dbReference type="InterPro" id="IPR012349">
    <property type="entry name" value="Split_barrel_FMN-bd"/>
</dbReference>
<dbReference type="HAMAP" id="MF_01629">
    <property type="entry name" value="PdxH"/>
    <property type="match status" value="1"/>
</dbReference>
<dbReference type="EMBL" id="QGNZ01000001">
    <property type="protein sequence ID" value="PWS29116.1"/>
    <property type="molecule type" value="Genomic_DNA"/>
</dbReference>
<name>A0A317EV30_9SPHI</name>
<comment type="catalytic activity">
    <reaction evidence="9">
        <text>pyridoxamine 5'-phosphate + O2 + H2O = pyridoxal 5'-phosphate + H2O2 + NH4(+)</text>
        <dbReference type="Rhea" id="RHEA:15817"/>
        <dbReference type="ChEBI" id="CHEBI:15377"/>
        <dbReference type="ChEBI" id="CHEBI:15379"/>
        <dbReference type="ChEBI" id="CHEBI:16240"/>
        <dbReference type="ChEBI" id="CHEBI:28938"/>
        <dbReference type="ChEBI" id="CHEBI:58451"/>
        <dbReference type="ChEBI" id="CHEBI:597326"/>
        <dbReference type="EC" id="1.4.3.5"/>
    </reaction>
</comment>
<dbReference type="RefSeq" id="WP_109924545.1">
    <property type="nucleotide sequence ID" value="NZ_QGNZ01000001.1"/>
</dbReference>
<evidence type="ECO:0000256" key="8">
    <source>
        <dbReference type="ARBA" id="ARBA00023096"/>
    </source>
</evidence>
<reference evidence="14 15" key="1">
    <citation type="submission" date="2018-05" db="EMBL/GenBank/DDBJ databases">
        <title>Pedobacter paludis sp. nov., isolated from wetland soil.</title>
        <authorList>
            <person name="Zhang Y."/>
            <person name="Wang G."/>
        </authorList>
    </citation>
    <scope>NUCLEOTIDE SEQUENCE [LARGE SCALE GENOMIC DNA]</scope>
    <source>
        <strain evidence="14 15">KCTC22721</strain>
    </source>
</reference>
<feature type="binding site" evidence="10">
    <location>
        <begin position="12"/>
        <end position="15"/>
    </location>
    <ligand>
        <name>substrate</name>
    </ligand>
</feature>
<dbReference type="Proteomes" id="UP000245379">
    <property type="component" value="Unassembled WGS sequence"/>
</dbReference>
<evidence type="ECO:0000313" key="14">
    <source>
        <dbReference type="EMBL" id="PWS29116.1"/>
    </source>
</evidence>
<evidence type="ECO:0000259" key="13">
    <source>
        <dbReference type="Pfam" id="PF10590"/>
    </source>
</evidence>
<dbReference type="PANTHER" id="PTHR10851:SF0">
    <property type="entry name" value="PYRIDOXINE-5'-PHOSPHATE OXIDASE"/>
    <property type="match status" value="1"/>
</dbReference>
<comment type="pathway">
    <text evidence="1 9">Cofactor metabolism; pyridoxal 5'-phosphate salvage; pyridoxal 5'-phosphate from pyridoxamine 5'-phosphate: step 1/1.</text>
</comment>
<organism evidence="14 15">
    <name type="scientific">Pedobacter yonginense</name>
    <dbReference type="NCBI Taxonomy" id="651869"/>
    <lineage>
        <taxon>Bacteria</taxon>
        <taxon>Pseudomonadati</taxon>
        <taxon>Bacteroidota</taxon>
        <taxon>Sphingobacteriia</taxon>
        <taxon>Sphingobacteriales</taxon>
        <taxon>Sphingobacteriaceae</taxon>
        <taxon>Pedobacter</taxon>
    </lineage>
</organism>